<keyword evidence="2" id="KW-0812">Transmembrane</keyword>
<keyword evidence="2" id="KW-0472">Membrane</keyword>
<evidence type="ECO:0000256" key="2">
    <source>
        <dbReference type="SAM" id="Phobius"/>
    </source>
</evidence>
<dbReference type="EMBL" id="JBHSMJ010000054">
    <property type="protein sequence ID" value="MFC5452459.1"/>
    <property type="molecule type" value="Genomic_DNA"/>
</dbReference>
<organism evidence="3 4">
    <name type="scientific">Paenibacillus aestuarii</name>
    <dbReference type="NCBI Taxonomy" id="516965"/>
    <lineage>
        <taxon>Bacteria</taxon>
        <taxon>Bacillati</taxon>
        <taxon>Bacillota</taxon>
        <taxon>Bacilli</taxon>
        <taxon>Bacillales</taxon>
        <taxon>Paenibacillaceae</taxon>
        <taxon>Paenibacillus</taxon>
    </lineage>
</organism>
<dbReference type="Pfam" id="PF03988">
    <property type="entry name" value="DUF347"/>
    <property type="match status" value="4"/>
</dbReference>
<keyword evidence="4" id="KW-1185">Reference proteome</keyword>
<feature type="transmembrane region" description="Helical" evidence="2">
    <location>
        <begin position="46"/>
        <end position="65"/>
    </location>
</feature>
<dbReference type="RefSeq" id="WP_270880836.1">
    <property type="nucleotide sequence ID" value="NZ_JAQFVF010000038.1"/>
</dbReference>
<name>A0ABW0KGW0_9BACL</name>
<evidence type="ECO:0008006" key="5">
    <source>
        <dbReference type="Google" id="ProtNLM"/>
    </source>
</evidence>
<keyword evidence="2" id="KW-1133">Transmembrane helix</keyword>
<feature type="transmembrane region" description="Helical" evidence="2">
    <location>
        <begin position="193"/>
        <end position="212"/>
    </location>
</feature>
<comment type="caution">
    <text evidence="3">The sequence shown here is derived from an EMBL/GenBank/DDBJ whole genome shotgun (WGS) entry which is preliminary data.</text>
</comment>
<feature type="region of interest" description="Disordered" evidence="1">
    <location>
        <begin position="404"/>
        <end position="447"/>
    </location>
</feature>
<gene>
    <name evidence="3" type="ORF">ACFPOG_30085</name>
</gene>
<feature type="compositionally biased region" description="Polar residues" evidence="1">
    <location>
        <begin position="404"/>
        <end position="435"/>
    </location>
</feature>
<feature type="transmembrane region" description="Helical" evidence="2">
    <location>
        <begin position="103"/>
        <end position="124"/>
    </location>
</feature>
<reference evidence="4" key="1">
    <citation type="journal article" date="2019" name="Int. J. Syst. Evol. Microbiol.">
        <title>The Global Catalogue of Microorganisms (GCM) 10K type strain sequencing project: providing services to taxonomists for standard genome sequencing and annotation.</title>
        <authorList>
            <consortium name="The Broad Institute Genomics Platform"/>
            <consortium name="The Broad Institute Genome Sequencing Center for Infectious Disease"/>
            <person name="Wu L."/>
            <person name="Ma J."/>
        </authorList>
    </citation>
    <scope>NUCLEOTIDE SEQUENCE [LARGE SCALE GENOMIC DNA]</scope>
    <source>
        <strain evidence="4">KACC 11904</strain>
    </source>
</reference>
<evidence type="ECO:0000313" key="4">
    <source>
        <dbReference type="Proteomes" id="UP001596044"/>
    </source>
</evidence>
<sequence length="543" mass="59191">MELNQSKLKILLNKVPQVTIFFWIIKVLCTTVGETFADFINFNLGFGLSVTTIIMGLAFFFVLIFQFKATKYVPSLYWLTVVLISVFGTLVTDNLTDNIGVPLEVSTIVFSVLLGVVFLLWYLSEKTLSIHSIYTRKREVYYWLTILFTFALGTAVGDLFSEQLGLGYLNTGLAVLFINACVFLAWKYLKLDGILAFWIAYILTRPLGASLGDYLSQPKANGALGLGTTVTSIIFLLAILVIIVFLAVTKLDVTVKNEMPQTDEPNRNKKNVLTQTIAVLCIFLVVGIGGYIELSNHISSTSTAASSQSIGSDNQSQANKLAGQLTDFIKIENDMLNNIASNDFASAKKGADDLEHQWDAAEPKLRKLDGKAWTQIDGTVDIVLAATRSSSPDASKSKAALNNSLGTLNDANHSAATQNDSSPTPTPAEKSQTEASTEKGKSQDAASHNKLAGQLTDFIKIENDMLNDISSNDFAAVKKGADDLEHQWDTSEPKLRKADGKTWTQIDGTIDVVLAAARSSKFDTGKSISAIYSSLAVLKRENN</sequence>
<feature type="transmembrane region" description="Helical" evidence="2">
    <location>
        <begin position="232"/>
        <end position="251"/>
    </location>
</feature>
<accession>A0ABW0KGW0</accession>
<feature type="transmembrane region" description="Helical" evidence="2">
    <location>
        <begin position="72"/>
        <end position="91"/>
    </location>
</feature>
<evidence type="ECO:0000313" key="3">
    <source>
        <dbReference type="EMBL" id="MFC5452459.1"/>
    </source>
</evidence>
<feature type="transmembrane region" description="Helical" evidence="2">
    <location>
        <begin position="272"/>
        <end position="292"/>
    </location>
</feature>
<dbReference type="Proteomes" id="UP001596044">
    <property type="component" value="Unassembled WGS sequence"/>
</dbReference>
<proteinExistence type="predicted"/>
<protein>
    <recommendedName>
        <fullName evidence="5">Membrane-anchored protein</fullName>
    </recommendedName>
</protein>
<feature type="transmembrane region" description="Helical" evidence="2">
    <location>
        <begin position="166"/>
        <end position="186"/>
    </location>
</feature>
<feature type="transmembrane region" description="Helical" evidence="2">
    <location>
        <begin position="140"/>
        <end position="160"/>
    </location>
</feature>
<dbReference type="InterPro" id="IPR007136">
    <property type="entry name" value="DUF347"/>
</dbReference>
<evidence type="ECO:0000256" key="1">
    <source>
        <dbReference type="SAM" id="MobiDB-lite"/>
    </source>
</evidence>
<feature type="transmembrane region" description="Helical" evidence="2">
    <location>
        <begin position="20"/>
        <end position="40"/>
    </location>
</feature>